<evidence type="ECO:0000256" key="2">
    <source>
        <dbReference type="ARBA" id="ARBA00022679"/>
    </source>
</evidence>
<name>A0A5P1RAB1_9GAMM</name>
<dbReference type="Pfam" id="PF03942">
    <property type="entry name" value="DTW"/>
    <property type="match status" value="1"/>
</dbReference>
<dbReference type="GO" id="GO:0008033">
    <property type="term" value="P:tRNA processing"/>
    <property type="evidence" value="ECO:0007669"/>
    <property type="project" value="UniProtKB-KW"/>
</dbReference>
<dbReference type="PANTHER" id="PTHR21392:SF0">
    <property type="entry name" value="TRNA-URIDINE AMINOCARBOXYPROPYLTRANSFERASE 2"/>
    <property type="match status" value="1"/>
</dbReference>
<organism evidence="7 8">
    <name type="scientific">Neptunomonas concharum</name>
    <dbReference type="NCBI Taxonomy" id="1031538"/>
    <lineage>
        <taxon>Bacteria</taxon>
        <taxon>Pseudomonadati</taxon>
        <taxon>Pseudomonadota</taxon>
        <taxon>Gammaproteobacteria</taxon>
        <taxon>Oceanospirillales</taxon>
        <taxon>Oceanospirillaceae</taxon>
        <taxon>Neptunomonas</taxon>
    </lineage>
</organism>
<evidence type="ECO:0000256" key="3">
    <source>
        <dbReference type="ARBA" id="ARBA00022691"/>
    </source>
</evidence>
<dbReference type="KEGG" id="ncu:F0U83_07350"/>
<dbReference type="Proteomes" id="UP000324760">
    <property type="component" value="Chromosome"/>
</dbReference>
<keyword evidence="3" id="KW-0949">S-adenosyl-L-methionine</keyword>
<dbReference type="InterPro" id="IPR039262">
    <property type="entry name" value="DTWD2/TAPT"/>
</dbReference>
<keyword evidence="4" id="KW-0819">tRNA processing</keyword>
<protein>
    <recommendedName>
        <fullName evidence="1">tRNA-uridine aminocarboxypropyltransferase</fullName>
        <ecNumber evidence="1">2.5.1.25</ecNumber>
    </recommendedName>
</protein>
<reference evidence="7 8" key="1">
    <citation type="journal article" date="2019" name="Biochem. Eng. J.">
        <title>Metabolic engineering of the marine bacteria Neptunomonas concharum for the production of acetoin and meso-2,3-butanediol from acetate.</title>
        <authorList>
            <person name="Li W."/>
            <person name="Pu N."/>
            <person name="Liu C.-X."/>
            <person name="Yuan Q.-P."/>
            <person name="Li Z.-J."/>
        </authorList>
    </citation>
    <scope>NUCLEOTIDE SEQUENCE [LARGE SCALE GENOMIC DNA]</scope>
    <source>
        <strain evidence="7 8">JCM17730</strain>
    </source>
</reference>
<gene>
    <name evidence="7" type="ORF">F0U83_07350</name>
</gene>
<evidence type="ECO:0000313" key="7">
    <source>
        <dbReference type="EMBL" id="QEQ96537.1"/>
    </source>
</evidence>
<dbReference type="GO" id="GO:0016432">
    <property type="term" value="F:tRNA-uridine aminocarboxypropyltransferase activity"/>
    <property type="evidence" value="ECO:0007669"/>
    <property type="project" value="UniProtKB-EC"/>
</dbReference>
<evidence type="ECO:0000256" key="1">
    <source>
        <dbReference type="ARBA" id="ARBA00012386"/>
    </source>
</evidence>
<evidence type="ECO:0000256" key="4">
    <source>
        <dbReference type="ARBA" id="ARBA00022694"/>
    </source>
</evidence>
<dbReference type="PANTHER" id="PTHR21392">
    <property type="entry name" value="TRNA-URIDINE AMINOCARBOXYPROPYLTRANSFERASE 2"/>
    <property type="match status" value="1"/>
</dbReference>
<dbReference type="EMBL" id="CP043869">
    <property type="protein sequence ID" value="QEQ96537.1"/>
    <property type="molecule type" value="Genomic_DNA"/>
</dbReference>
<dbReference type="OrthoDB" id="370626at2"/>
<dbReference type="EC" id="2.5.1.25" evidence="1"/>
<sequence>MDTLHILLLTHAREVTKATNTGRLLESSKGLKVSRIIWSRTQPDEVLLNLIEKGSVALLYPESEVGMVDTQQINRCDTFIIIDATWQEARKIYNRSPYLHRLPRFALVNVQPSEFRLRRNQVAGGLCTAECAIALLRQNKRLGAADELQQRFVDFNKGLKG</sequence>
<evidence type="ECO:0000313" key="8">
    <source>
        <dbReference type="Proteomes" id="UP000324760"/>
    </source>
</evidence>
<keyword evidence="2" id="KW-0808">Transferase</keyword>
<feature type="domain" description="DTW" evidence="6">
    <location>
        <begin position="1"/>
        <end position="161"/>
    </location>
</feature>
<dbReference type="RefSeq" id="WP_138988343.1">
    <property type="nucleotide sequence ID" value="NZ_CP043869.1"/>
</dbReference>
<proteinExistence type="inferred from homology"/>
<comment type="similarity">
    <text evidence="5">Belongs to the TDD superfamily. DTWD2 family.</text>
</comment>
<dbReference type="InterPro" id="IPR005636">
    <property type="entry name" value="DTW"/>
</dbReference>
<keyword evidence="8" id="KW-1185">Reference proteome</keyword>
<accession>A0A5P1RAB1</accession>
<dbReference type="AlphaFoldDB" id="A0A5P1RAB1"/>
<evidence type="ECO:0000259" key="6">
    <source>
        <dbReference type="SMART" id="SM01144"/>
    </source>
</evidence>
<evidence type="ECO:0000256" key="5">
    <source>
        <dbReference type="ARBA" id="ARBA00034489"/>
    </source>
</evidence>
<dbReference type="SMART" id="SM01144">
    <property type="entry name" value="DTW"/>
    <property type="match status" value="1"/>
</dbReference>